<dbReference type="CDD" id="cd06579">
    <property type="entry name" value="TM_PBP1_transp_AraH_like"/>
    <property type="match status" value="1"/>
</dbReference>
<evidence type="ECO:0000256" key="1">
    <source>
        <dbReference type="ARBA" id="ARBA00004651"/>
    </source>
</evidence>
<dbReference type="PANTHER" id="PTHR32196:SF72">
    <property type="entry name" value="RIBOSE IMPORT PERMEASE PROTEIN RBSC"/>
    <property type="match status" value="1"/>
</dbReference>
<dbReference type="InterPro" id="IPR001851">
    <property type="entry name" value="ABC_transp_permease"/>
</dbReference>
<feature type="transmembrane region" description="Helical" evidence="6">
    <location>
        <begin position="45"/>
        <end position="68"/>
    </location>
</feature>
<feature type="transmembrane region" description="Helical" evidence="6">
    <location>
        <begin position="75"/>
        <end position="94"/>
    </location>
</feature>
<evidence type="ECO:0000256" key="6">
    <source>
        <dbReference type="SAM" id="Phobius"/>
    </source>
</evidence>
<protein>
    <submittedName>
        <fullName evidence="7">ABC transporter permease</fullName>
    </submittedName>
</protein>
<dbReference type="PANTHER" id="PTHR32196">
    <property type="entry name" value="ABC TRANSPORTER PERMEASE PROTEIN YPHD-RELATED-RELATED"/>
    <property type="match status" value="1"/>
</dbReference>
<evidence type="ECO:0000256" key="3">
    <source>
        <dbReference type="ARBA" id="ARBA00022692"/>
    </source>
</evidence>
<reference evidence="7 8" key="1">
    <citation type="submission" date="2019-05" db="EMBL/GenBank/DDBJ databases">
        <authorList>
            <person name="Pankratov T."/>
            <person name="Grouzdev D."/>
        </authorList>
    </citation>
    <scope>NUCLEOTIDE SEQUENCE [LARGE SCALE GENOMIC DNA]</scope>
    <source>
        <strain evidence="7 8">KEBCLARHB70R</strain>
    </source>
</reference>
<sequence length="351" mass="35790">MTTSDPTARVAAVSEGSGGSARNGLVARLSFLRNHTVWSRLGGPLTALVVLAVAFQLISGSFLTVANLRSVVEAAAVPAIVAAGISFVLIMGAIDLSMEGVMATASMVAALLVANGVNGNHYGVLGLLAALLVSVGFGLFSGVLNAIMRMPSLIVTLGTWFIGLGLAAVLFPQRVPQIKDGLFLAIAQVRILDFSLTVYIAIAMVVLAQLVLTFTRLGRMIYAIGGEELLLAASGIAVRRYKIAAFALSSLFAGIGSLLLSAQLGSGNTDIGSGHLFPAVSASVLGGTVLTGGRGGAVQSALGALILEVLSNGLIQIGAGPYTRNIISGAIILAAVAIGGWNRRAMLRVVK</sequence>
<keyword evidence="3 6" id="KW-0812">Transmembrane</keyword>
<keyword evidence="5 6" id="KW-0472">Membrane</keyword>
<dbReference type="GO" id="GO:0005886">
    <property type="term" value="C:plasma membrane"/>
    <property type="evidence" value="ECO:0007669"/>
    <property type="project" value="UniProtKB-SubCell"/>
</dbReference>
<evidence type="ECO:0000256" key="4">
    <source>
        <dbReference type="ARBA" id="ARBA00022989"/>
    </source>
</evidence>
<proteinExistence type="predicted"/>
<gene>
    <name evidence="7" type="ORF">FE263_04010</name>
</gene>
<evidence type="ECO:0000313" key="7">
    <source>
        <dbReference type="EMBL" id="TLU74358.1"/>
    </source>
</evidence>
<dbReference type="Pfam" id="PF02653">
    <property type="entry name" value="BPD_transp_2"/>
    <property type="match status" value="1"/>
</dbReference>
<keyword evidence="4 6" id="KW-1133">Transmembrane helix</keyword>
<evidence type="ECO:0000256" key="2">
    <source>
        <dbReference type="ARBA" id="ARBA00022475"/>
    </source>
</evidence>
<evidence type="ECO:0000313" key="8">
    <source>
        <dbReference type="Proteomes" id="UP000305654"/>
    </source>
</evidence>
<comment type="subcellular location">
    <subcellularLocation>
        <location evidence="1">Cell membrane</location>
        <topology evidence="1">Multi-pass membrane protein</topology>
    </subcellularLocation>
</comment>
<organism evidence="7 8">
    <name type="scientific">Lichenicoccus roseus</name>
    <dbReference type="NCBI Taxonomy" id="2683649"/>
    <lineage>
        <taxon>Bacteria</taxon>
        <taxon>Pseudomonadati</taxon>
        <taxon>Pseudomonadota</taxon>
        <taxon>Alphaproteobacteria</taxon>
        <taxon>Acetobacterales</taxon>
        <taxon>Acetobacteraceae</taxon>
        <taxon>Lichenicoccus</taxon>
    </lineage>
</organism>
<dbReference type="AlphaFoldDB" id="A0A5R9JJ46"/>
<comment type="caution">
    <text evidence="7">The sequence shown here is derived from an EMBL/GenBank/DDBJ whole genome shotgun (WGS) entry which is preliminary data.</text>
</comment>
<accession>A0A5R9JJ46</accession>
<feature type="transmembrane region" description="Helical" evidence="6">
    <location>
        <begin position="153"/>
        <end position="171"/>
    </location>
</feature>
<dbReference type="GO" id="GO:0022857">
    <property type="term" value="F:transmembrane transporter activity"/>
    <property type="evidence" value="ECO:0007669"/>
    <property type="project" value="InterPro"/>
</dbReference>
<name>A0A5R9JJ46_9PROT</name>
<dbReference type="Proteomes" id="UP000305654">
    <property type="component" value="Unassembled WGS sequence"/>
</dbReference>
<keyword evidence="8" id="KW-1185">Reference proteome</keyword>
<feature type="transmembrane region" description="Helical" evidence="6">
    <location>
        <begin position="100"/>
        <end position="117"/>
    </location>
</feature>
<keyword evidence="2" id="KW-1003">Cell membrane</keyword>
<feature type="transmembrane region" description="Helical" evidence="6">
    <location>
        <begin position="124"/>
        <end position="147"/>
    </location>
</feature>
<feature type="transmembrane region" description="Helical" evidence="6">
    <location>
        <begin position="191"/>
        <end position="214"/>
    </location>
</feature>
<feature type="transmembrane region" description="Helical" evidence="6">
    <location>
        <begin position="245"/>
        <end position="264"/>
    </location>
</feature>
<feature type="transmembrane region" description="Helical" evidence="6">
    <location>
        <begin position="325"/>
        <end position="342"/>
    </location>
</feature>
<evidence type="ECO:0000256" key="5">
    <source>
        <dbReference type="ARBA" id="ARBA00023136"/>
    </source>
</evidence>
<dbReference type="OrthoDB" id="5503349at2"/>
<dbReference type="EMBL" id="VCDI01000001">
    <property type="protein sequence ID" value="TLU74358.1"/>
    <property type="molecule type" value="Genomic_DNA"/>
</dbReference>